<reference evidence="2 3" key="1">
    <citation type="journal article" date="2016" name="Mol. Biol. Evol.">
        <title>Comparative Genomics of Early-Diverging Mushroom-Forming Fungi Provides Insights into the Origins of Lignocellulose Decay Capabilities.</title>
        <authorList>
            <person name="Nagy L.G."/>
            <person name="Riley R."/>
            <person name="Tritt A."/>
            <person name="Adam C."/>
            <person name="Daum C."/>
            <person name="Floudas D."/>
            <person name="Sun H."/>
            <person name="Yadav J.S."/>
            <person name="Pangilinan J."/>
            <person name="Larsson K.H."/>
            <person name="Matsuura K."/>
            <person name="Barry K."/>
            <person name="Labutti K."/>
            <person name="Kuo R."/>
            <person name="Ohm R.A."/>
            <person name="Bhattacharya S.S."/>
            <person name="Shirouzu T."/>
            <person name="Yoshinaga Y."/>
            <person name="Martin F.M."/>
            <person name="Grigoriev I.V."/>
            <person name="Hibbett D.S."/>
        </authorList>
    </citation>
    <scope>NUCLEOTIDE SEQUENCE [LARGE SCALE GENOMIC DNA]</scope>
    <source>
        <strain evidence="2 3">CBS 109695</strain>
    </source>
</reference>
<evidence type="ECO:0000313" key="2">
    <source>
        <dbReference type="EMBL" id="KZP05514.1"/>
    </source>
</evidence>
<accession>A0A167VYV0</accession>
<protein>
    <submittedName>
        <fullName evidence="2">Uncharacterized protein</fullName>
    </submittedName>
</protein>
<dbReference type="AlphaFoldDB" id="A0A167VYV0"/>
<evidence type="ECO:0000313" key="3">
    <source>
        <dbReference type="Proteomes" id="UP000076532"/>
    </source>
</evidence>
<dbReference type="Proteomes" id="UP000076532">
    <property type="component" value="Unassembled WGS sequence"/>
</dbReference>
<sequence length="108" mass="11453">MGVCLQKRLTSQEEPQLTRNALSLAEHSPEDGPGALTKPIRSPPDTAEARANLGSSTTTDVSSNHKEHRPGGTDILLNPRLPPVSVHAMIAFHGYSVCRNSATAQSNG</sequence>
<organism evidence="2 3">
    <name type="scientific">Athelia psychrophila</name>
    <dbReference type="NCBI Taxonomy" id="1759441"/>
    <lineage>
        <taxon>Eukaryota</taxon>
        <taxon>Fungi</taxon>
        <taxon>Dikarya</taxon>
        <taxon>Basidiomycota</taxon>
        <taxon>Agaricomycotina</taxon>
        <taxon>Agaricomycetes</taxon>
        <taxon>Agaricomycetidae</taxon>
        <taxon>Atheliales</taxon>
        <taxon>Atheliaceae</taxon>
        <taxon>Athelia</taxon>
    </lineage>
</organism>
<proteinExistence type="predicted"/>
<dbReference type="EMBL" id="KV417834">
    <property type="protein sequence ID" value="KZP05514.1"/>
    <property type="molecule type" value="Genomic_DNA"/>
</dbReference>
<keyword evidence="3" id="KW-1185">Reference proteome</keyword>
<feature type="compositionally biased region" description="Polar residues" evidence="1">
    <location>
        <begin position="53"/>
        <end position="62"/>
    </location>
</feature>
<evidence type="ECO:0000256" key="1">
    <source>
        <dbReference type="SAM" id="MobiDB-lite"/>
    </source>
</evidence>
<feature type="region of interest" description="Disordered" evidence="1">
    <location>
        <begin position="25"/>
        <end position="78"/>
    </location>
</feature>
<gene>
    <name evidence="2" type="ORF">FIBSPDRAFT_877452</name>
</gene>
<name>A0A167VYV0_9AGAM</name>